<dbReference type="Proteomes" id="UP000469870">
    <property type="component" value="Unassembled WGS sequence"/>
</dbReference>
<evidence type="ECO:0000313" key="2">
    <source>
        <dbReference type="EMBL" id="MRJ46301.1"/>
    </source>
</evidence>
<comment type="caution">
    <text evidence="2">The sequence shown here is derived from an EMBL/GenBank/DDBJ whole genome shotgun (WGS) entry which is preliminary data.</text>
</comment>
<sequence length="52" mass="5973">MTKTPRSLVQEINFDLNGIEQLKNKVINKSLKTSELILDYPTVYIVNNNPPK</sequence>
<dbReference type="RefSeq" id="WP_153831393.1">
    <property type="nucleotide sequence ID" value="NZ_WJQR01000003.1"/>
</dbReference>
<protein>
    <submittedName>
        <fullName evidence="2">Uncharacterized protein</fullName>
    </submittedName>
</protein>
<dbReference type="Proteomes" id="UP000440066">
    <property type="component" value="Unassembled WGS sequence"/>
</dbReference>
<gene>
    <name evidence="2" type="ORF">GF867_01760</name>
    <name evidence="1" type="ORF">GIY11_04585</name>
</gene>
<dbReference type="EMBL" id="WJQT01000001">
    <property type="protein sequence ID" value="MRJ46301.1"/>
    <property type="molecule type" value="Genomic_DNA"/>
</dbReference>
<dbReference type="EMBL" id="WJQR01000003">
    <property type="protein sequence ID" value="MRI81289.1"/>
    <property type="molecule type" value="Genomic_DNA"/>
</dbReference>
<organism evidence="2 3">
    <name type="scientific">Fundicoccus ignavus</name>
    <dbReference type="NCBI Taxonomy" id="2664442"/>
    <lineage>
        <taxon>Bacteria</taxon>
        <taxon>Bacillati</taxon>
        <taxon>Bacillota</taxon>
        <taxon>Bacilli</taxon>
        <taxon>Lactobacillales</taxon>
        <taxon>Aerococcaceae</taxon>
        <taxon>Fundicoccus</taxon>
    </lineage>
</organism>
<proteinExistence type="predicted"/>
<accession>A0A844CA46</accession>
<evidence type="ECO:0000313" key="4">
    <source>
        <dbReference type="Proteomes" id="UP000469870"/>
    </source>
</evidence>
<name>A0A844CA46_9LACT</name>
<dbReference type="AlphaFoldDB" id="A0A844CA46"/>
<evidence type="ECO:0000313" key="3">
    <source>
        <dbReference type="Proteomes" id="UP000440066"/>
    </source>
</evidence>
<reference evidence="1 4" key="2">
    <citation type="submission" date="2019-11" db="EMBL/GenBank/DDBJ databases">
        <title>Characterisation of Fundicoccus ignavus gen. nov. sp. nov., a novel genus of the family Aerococcaceae isolated from bulk tank milk.</title>
        <authorList>
            <person name="Siebert A."/>
            <person name="Huptas C."/>
            <person name="Wenning M."/>
            <person name="Scherer S."/>
            <person name="Doll E.V."/>
        </authorList>
    </citation>
    <scope>NUCLEOTIDE SEQUENCE [LARGE SCALE GENOMIC DNA]</scope>
    <source>
        <strain evidence="1 4">DSM 109653</strain>
    </source>
</reference>
<reference evidence="2 3" key="1">
    <citation type="submission" date="2019-11" db="EMBL/GenBank/DDBJ databases">
        <title>Characterisation of Fundicoccus ignavus gen. nov. sp. nov., a novel genus of the family Aerococcaceae from bulk tank milk.</title>
        <authorList>
            <person name="Siebert A."/>
            <person name="Huptas C."/>
            <person name="Wenning M."/>
            <person name="Scherer S."/>
            <person name="Doll E.V."/>
        </authorList>
    </citation>
    <scope>NUCLEOTIDE SEQUENCE [LARGE SCALE GENOMIC DNA]</scope>
    <source>
        <strain evidence="2 3">DSM 109652</strain>
    </source>
</reference>
<evidence type="ECO:0000313" key="1">
    <source>
        <dbReference type="EMBL" id="MRI81289.1"/>
    </source>
</evidence>